<evidence type="ECO:0000256" key="1">
    <source>
        <dbReference type="ARBA" id="ARBA00007487"/>
    </source>
</evidence>
<organism evidence="7">
    <name type="scientific">bioreactor metagenome</name>
    <dbReference type="NCBI Taxonomy" id="1076179"/>
    <lineage>
        <taxon>unclassified sequences</taxon>
        <taxon>metagenomes</taxon>
        <taxon>ecological metagenomes</taxon>
    </lineage>
</organism>
<protein>
    <submittedName>
        <fullName evidence="7">Cob(I)yrinic acid a,c-diamide adenosyltransferase</fullName>
        <ecNumber evidence="7">2.5.1.17</ecNumber>
    </submittedName>
</protein>
<evidence type="ECO:0000256" key="4">
    <source>
        <dbReference type="ARBA" id="ARBA00022741"/>
    </source>
</evidence>
<evidence type="ECO:0000256" key="2">
    <source>
        <dbReference type="ARBA" id="ARBA00011233"/>
    </source>
</evidence>
<gene>
    <name evidence="7" type="primary">yvqK_9</name>
    <name evidence="7" type="ORF">SDC9_37808</name>
</gene>
<dbReference type="InterPro" id="IPR016030">
    <property type="entry name" value="CblAdoTrfase-like"/>
</dbReference>
<sequence length="184" mass="20740">MKIYTKTGDTGQTGLIGGTRVWKNNPRLEAYGTIDELNSFIGMLTTSGIPDEVLEFLQNIQHKLFAVGSHLATDQSKTSLKAASIIREDDIINLEKEIDRMDETLPPLNNFVLPGGSASGANAHVCRTVTRRAERKIMDLIQSDILIDATILKYINRLSDYFFTLSRYLTVSEGHKEFFWKKEI</sequence>
<proteinExistence type="inferred from homology"/>
<dbReference type="GO" id="GO:0005524">
    <property type="term" value="F:ATP binding"/>
    <property type="evidence" value="ECO:0007669"/>
    <property type="project" value="UniProtKB-KW"/>
</dbReference>
<dbReference type="GO" id="GO:0008817">
    <property type="term" value="F:corrinoid adenosyltransferase activity"/>
    <property type="evidence" value="ECO:0007669"/>
    <property type="project" value="UniProtKB-EC"/>
</dbReference>
<comment type="subunit">
    <text evidence="2">Homotrimer.</text>
</comment>
<reference evidence="7" key="1">
    <citation type="submission" date="2019-08" db="EMBL/GenBank/DDBJ databases">
        <authorList>
            <person name="Kucharzyk K."/>
            <person name="Murdoch R.W."/>
            <person name="Higgins S."/>
            <person name="Loffler F."/>
        </authorList>
    </citation>
    <scope>NUCLEOTIDE SEQUENCE</scope>
</reference>
<comment type="caution">
    <text evidence="7">The sequence shown here is derived from an EMBL/GenBank/DDBJ whole genome shotgun (WGS) entry which is preliminary data.</text>
</comment>
<keyword evidence="4" id="KW-0547">Nucleotide-binding</keyword>
<dbReference type="EC" id="2.5.1.17" evidence="7"/>
<accession>A0A644VK87</accession>
<dbReference type="InterPro" id="IPR036451">
    <property type="entry name" value="CblAdoTrfase-like_sf"/>
</dbReference>
<dbReference type="SUPFAM" id="SSF89028">
    <property type="entry name" value="Cobalamin adenosyltransferase-like"/>
    <property type="match status" value="1"/>
</dbReference>
<dbReference type="EMBL" id="VSSQ01000337">
    <property type="protein sequence ID" value="MPL91731.1"/>
    <property type="molecule type" value="Genomic_DNA"/>
</dbReference>
<keyword evidence="3 7" id="KW-0808">Transferase</keyword>
<feature type="domain" description="Cobalamin adenosyltransferase-like" evidence="6">
    <location>
        <begin position="3"/>
        <end position="169"/>
    </location>
</feature>
<dbReference type="Pfam" id="PF01923">
    <property type="entry name" value="Cob_adeno_trans"/>
    <property type="match status" value="1"/>
</dbReference>
<dbReference type="PANTHER" id="PTHR12213:SF0">
    <property type="entry name" value="CORRINOID ADENOSYLTRANSFERASE MMAB"/>
    <property type="match status" value="1"/>
</dbReference>
<dbReference type="GO" id="GO:0009235">
    <property type="term" value="P:cobalamin metabolic process"/>
    <property type="evidence" value="ECO:0007669"/>
    <property type="project" value="UniProtKB-ARBA"/>
</dbReference>
<evidence type="ECO:0000256" key="3">
    <source>
        <dbReference type="ARBA" id="ARBA00022679"/>
    </source>
</evidence>
<dbReference type="NCBIfam" id="TIGR00636">
    <property type="entry name" value="PduO_Nterm"/>
    <property type="match status" value="1"/>
</dbReference>
<dbReference type="Gene3D" id="1.20.1200.10">
    <property type="entry name" value="Cobalamin adenosyltransferase-like"/>
    <property type="match status" value="1"/>
</dbReference>
<dbReference type="FunFam" id="1.20.1200.10:FF:000001">
    <property type="entry name" value="Cob(I)yrinic acid a,c-diamide adenosyltransferase"/>
    <property type="match status" value="1"/>
</dbReference>
<evidence type="ECO:0000256" key="5">
    <source>
        <dbReference type="ARBA" id="ARBA00022840"/>
    </source>
</evidence>
<name>A0A644VK87_9ZZZZ</name>
<keyword evidence="5" id="KW-0067">ATP-binding</keyword>
<dbReference type="InterPro" id="IPR029499">
    <property type="entry name" value="PduO-typ"/>
</dbReference>
<dbReference type="AlphaFoldDB" id="A0A644VK87"/>
<comment type="similarity">
    <text evidence="1">Belongs to the Cob(I)alamin adenosyltransferase family.</text>
</comment>
<evidence type="ECO:0000313" key="7">
    <source>
        <dbReference type="EMBL" id="MPL91731.1"/>
    </source>
</evidence>
<evidence type="ECO:0000259" key="6">
    <source>
        <dbReference type="Pfam" id="PF01923"/>
    </source>
</evidence>
<dbReference type="PANTHER" id="PTHR12213">
    <property type="entry name" value="CORRINOID ADENOSYLTRANSFERASE"/>
    <property type="match status" value="1"/>
</dbReference>